<evidence type="ECO:0000313" key="3">
    <source>
        <dbReference type="Proteomes" id="UP000036325"/>
    </source>
</evidence>
<dbReference type="EMBL" id="JYLF01000007">
    <property type="protein sequence ID" value="KMN12633.1"/>
    <property type="molecule type" value="Genomic_DNA"/>
</dbReference>
<comment type="caution">
    <text evidence="2">The sequence shown here is derived from an EMBL/GenBank/DDBJ whole genome shotgun (WGS) entry which is preliminary data.</text>
</comment>
<name>A0A0J6IJY3_9PSED</name>
<dbReference type="InterPro" id="IPR024311">
    <property type="entry name" value="Lipocalin-like"/>
</dbReference>
<protein>
    <recommendedName>
        <fullName evidence="1">Lipocalin-like domain-containing protein</fullName>
    </recommendedName>
</protein>
<dbReference type="Proteomes" id="UP000036325">
    <property type="component" value="Unassembled WGS sequence"/>
</dbReference>
<organism evidence="2 3">
    <name type="scientific">Pseudomonas weihenstephanensis</name>
    <dbReference type="NCBI Taxonomy" id="1608994"/>
    <lineage>
        <taxon>Bacteria</taxon>
        <taxon>Pseudomonadati</taxon>
        <taxon>Pseudomonadota</taxon>
        <taxon>Gammaproteobacteria</taxon>
        <taxon>Pseudomonadales</taxon>
        <taxon>Pseudomonadaceae</taxon>
        <taxon>Pseudomonas</taxon>
    </lineage>
</organism>
<sequence length="152" mass="17481">MTNIVRNALIGAWKLVSFVERDPRTGIETYPMGTQPEGIIMYTPDGYMSAQFCPPGRRELAGNDPFTASEREYKDAAQTYFAYSGPFYLDESRGLLEHEMFVSFFPNWRGQRQVRTCRIEGDMLYLSPEDPVRFNGSMKIAHLAWQRVPPNI</sequence>
<dbReference type="OrthoDB" id="118834at2"/>
<proteinExistence type="predicted"/>
<accession>A0A0J6J7X0</accession>
<dbReference type="PATRIC" id="fig|1608994.3.peg.4002"/>
<dbReference type="AlphaFoldDB" id="A0A0J6IJY3"/>
<dbReference type="STRING" id="1608994.TU86_16590"/>
<accession>A0A0J6IJY3</accession>
<dbReference type="Pfam" id="PF13924">
    <property type="entry name" value="Lipocalin_5"/>
    <property type="match status" value="1"/>
</dbReference>
<dbReference type="RefSeq" id="WP_048365410.1">
    <property type="nucleotide sequence ID" value="NZ_JAAEBV010000001.1"/>
</dbReference>
<evidence type="ECO:0000313" key="2">
    <source>
        <dbReference type="EMBL" id="KMN12633.1"/>
    </source>
</evidence>
<reference evidence="2 3" key="1">
    <citation type="submission" date="2015-02" db="EMBL/GenBank/DDBJ databases">
        <title>Pseudomonas helleri sp. nov. and Pseudomonas weihenstephanensis sp. nov., isolated from raw cows milk.</title>
        <authorList>
            <person name="von Neubeck M."/>
            <person name="Huptas C."/>
            <person name="Wenning M."/>
            <person name="Scherer S."/>
        </authorList>
    </citation>
    <scope>NUCLEOTIDE SEQUENCE [LARGE SCALE GENOMIC DNA]</scope>
    <source>
        <strain evidence="2 3">DSM 29166</strain>
    </source>
</reference>
<gene>
    <name evidence="2" type="ORF">TU86_16590</name>
</gene>
<feature type="domain" description="Lipocalin-like" evidence="1">
    <location>
        <begin position="10"/>
        <end position="148"/>
    </location>
</feature>
<evidence type="ECO:0000259" key="1">
    <source>
        <dbReference type="Pfam" id="PF13924"/>
    </source>
</evidence>